<gene>
    <name evidence="2" type="ORF">MAGMO_2040</name>
</gene>
<dbReference type="SUPFAM" id="SSF55073">
    <property type="entry name" value="Nucleotide cyclase"/>
    <property type="match status" value="1"/>
</dbReference>
<dbReference type="InterPro" id="IPR043128">
    <property type="entry name" value="Rev_trsase/Diguanyl_cyclase"/>
</dbReference>
<protein>
    <submittedName>
        <fullName evidence="2">Putative succinyl-diaminopimelate desuccinylase</fullName>
        <ecNumber evidence="2">3.5.1.18</ecNumber>
    </submittedName>
</protein>
<dbReference type="EC" id="3.5.1.18" evidence="2"/>
<evidence type="ECO:0000259" key="1">
    <source>
        <dbReference type="Pfam" id="PF00990"/>
    </source>
</evidence>
<dbReference type="InterPro" id="IPR029787">
    <property type="entry name" value="Nucleotide_cyclase"/>
</dbReference>
<dbReference type="AlphaFoldDB" id="A0A1S7LIJ3"/>
<organism evidence="2">
    <name type="scientific">Magnetococcus massalia (strain MO-1)</name>
    <dbReference type="NCBI Taxonomy" id="451514"/>
    <lineage>
        <taxon>Bacteria</taxon>
        <taxon>Pseudomonadati</taxon>
        <taxon>Pseudomonadota</taxon>
        <taxon>Magnetococcia</taxon>
        <taxon>Magnetococcales</taxon>
        <taxon>Magnetococcaceae</taxon>
        <taxon>Magnetococcus</taxon>
    </lineage>
</organism>
<keyword evidence="2" id="KW-0378">Hydrolase</keyword>
<dbReference type="Gene3D" id="3.30.70.270">
    <property type="match status" value="1"/>
</dbReference>
<sequence length="328" mass="36650">MTATDAQTSQADIASLPITDLTLGRTRQEVCQLWQQLDSDFAQLLFQQAQSYLAKTTPVIADNLDDHMPCAAFMHTYLHMLFSVDDPLLSETLNSRSALVEQLRAGGGKVLSLTTVWGAIAYGLAHVELFIPQKSEEPLPPTDTASLIHRVLFADLERLLGLHLNIYQSEETLPLLDEQPLFMSLGHAINYANRHRSPFTVVTLVNHHDTADQPPATPEQQQDTIMLGRLLARSCRSGDTVGRLSSGTLCVLLNKSTDQEAVAWLQRIIERYKKEAQTQANFSSGMVQYSPDSDSRPSDLLRISLENLEHALSHTHFEKGFYNHKTRC</sequence>
<proteinExistence type="predicted"/>
<dbReference type="Pfam" id="PF00990">
    <property type="entry name" value="GGDEF"/>
    <property type="match status" value="1"/>
</dbReference>
<dbReference type="GO" id="GO:0009014">
    <property type="term" value="F:succinyl-diaminopimelate desuccinylase activity"/>
    <property type="evidence" value="ECO:0007669"/>
    <property type="project" value="UniProtKB-EC"/>
</dbReference>
<dbReference type="InterPro" id="IPR000160">
    <property type="entry name" value="GGDEF_dom"/>
</dbReference>
<accession>A0A1S7LIJ3</accession>
<reference evidence="2" key="1">
    <citation type="submission" date="2015-04" db="EMBL/GenBank/DDBJ databases">
        <authorList>
            <person name="Syromyatnikov M.Y."/>
            <person name="Popov V.N."/>
        </authorList>
    </citation>
    <scope>NUCLEOTIDE SEQUENCE</scope>
    <source>
        <strain evidence="2">MO-1</strain>
    </source>
</reference>
<feature type="domain" description="GGDEF" evidence="1">
    <location>
        <begin position="227"/>
        <end position="311"/>
    </location>
</feature>
<name>A0A1S7LIJ3_MAGMO</name>
<dbReference type="EMBL" id="LO017727">
    <property type="protein sequence ID" value="CRH06213.1"/>
    <property type="molecule type" value="Genomic_DNA"/>
</dbReference>
<evidence type="ECO:0000313" key="2">
    <source>
        <dbReference type="EMBL" id="CRH06213.1"/>
    </source>
</evidence>